<comment type="caution">
    <text evidence="1">The sequence shown here is derived from an EMBL/GenBank/DDBJ whole genome shotgun (WGS) entry which is preliminary data.</text>
</comment>
<keyword evidence="2" id="KW-1185">Reference proteome</keyword>
<accession>A0ACB0J4X1</accession>
<name>A0ACB0J4X1_TRIPR</name>
<dbReference type="Proteomes" id="UP001177021">
    <property type="component" value="Unassembled WGS sequence"/>
</dbReference>
<protein>
    <submittedName>
        <fullName evidence="1">Uncharacterized protein</fullName>
    </submittedName>
</protein>
<gene>
    <name evidence="1" type="ORF">MILVUS5_LOCUS9554</name>
</gene>
<organism evidence="1 2">
    <name type="scientific">Trifolium pratense</name>
    <name type="common">Red clover</name>
    <dbReference type="NCBI Taxonomy" id="57577"/>
    <lineage>
        <taxon>Eukaryota</taxon>
        <taxon>Viridiplantae</taxon>
        <taxon>Streptophyta</taxon>
        <taxon>Embryophyta</taxon>
        <taxon>Tracheophyta</taxon>
        <taxon>Spermatophyta</taxon>
        <taxon>Magnoliopsida</taxon>
        <taxon>eudicotyledons</taxon>
        <taxon>Gunneridae</taxon>
        <taxon>Pentapetalae</taxon>
        <taxon>rosids</taxon>
        <taxon>fabids</taxon>
        <taxon>Fabales</taxon>
        <taxon>Fabaceae</taxon>
        <taxon>Papilionoideae</taxon>
        <taxon>50 kb inversion clade</taxon>
        <taxon>NPAAA clade</taxon>
        <taxon>Hologalegina</taxon>
        <taxon>IRL clade</taxon>
        <taxon>Trifolieae</taxon>
        <taxon>Trifolium</taxon>
    </lineage>
</organism>
<dbReference type="EMBL" id="CASHSV030000024">
    <property type="protein sequence ID" value="CAJ2639550.1"/>
    <property type="molecule type" value="Genomic_DNA"/>
</dbReference>
<proteinExistence type="predicted"/>
<evidence type="ECO:0000313" key="1">
    <source>
        <dbReference type="EMBL" id="CAJ2639550.1"/>
    </source>
</evidence>
<sequence>MCLNYWQEISSFKKSSTLKSKPFLYFRPFPNFHLYNKSSFISTQISITPPKTQTPTMATRFTILLFLFTITLSRARDLQNPLPESNSQTTTRSKPQQYDTVTFNLNSVDHVPLNFLDFRPINRHIRPQQKQQRSLPFDFPLSHHRCRHGHRRQIPYGNDMILSKDANTKDRRIPKRFTKIRDGEMFYPQVMSLYPRQIHSHDHHNDLDHHHHHHHHHEKSWFAKKIHELLNLF</sequence>
<reference evidence="1" key="1">
    <citation type="submission" date="2023-10" db="EMBL/GenBank/DDBJ databases">
        <authorList>
            <person name="Rodriguez Cubillos JULIANA M."/>
            <person name="De Vega J."/>
        </authorList>
    </citation>
    <scope>NUCLEOTIDE SEQUENCE</scope>
</reference>
<evidence type="ECO:0000313" key="2">
    <source>
        <dbReference type="Proteomes" id="UP001177021"/>
    </source>
</evidence>